<evidence type="ECO:0000259" key="6">
    <source>
        <dbReference type="Pfam" id="PF22890"/>
    </source>
</evidence>
<proteinExistence type="inferred from homology"/>
<dbReference type="InterPro" id="IPR011990">
    <property type="entry name" value="TPR-like_helical_dom_sf"/>
</dbReference>
<feature type="domain" description="EMC2 TPR-like" evidence="6">
    <location>
        <begin position="25"/>
        <end position="100"/>
    </location>
</feature>
<dbReference type="PANTHER" id="PTHR12760">
    <property type="entry name" value="TETRATRICOPEPTIDE REPEAT PROTEIN"/>
    <property type="match status" value="1"/>
</dbReference>
<protein>
    <recommendedName>
        <fullName evidence="5">ER membrane protein complex subunit 2</fullName>
    </recommendedName>
</protein>
<evidence type="ECO:0000256" key="2">
    <source>
        <dbReference type="ARBA" id="ARBA00022737"/>
    </source>
</evidence>
<keyword evidence="3 4" id="KW-0802">TPR repeat</keyword>
<comment type="function">
    <text evidence="5">Part of the endoplasmic reticulum membrane protein complex (EMC) that enables the energy-independent insertion into endoplasmic reticulum membranes of newly synthesized membrane proteins.</text>
</comment>
<comment type="subcellular location">
    <subcellularLocation>
        <location evidence="5">Endoplasmic reticulum membrane</location>
        <topology evidence="5">Peripheral membrane protein</topology>
        <orientation evidence="5">Cytoplasmic side</orientation>
    </subcellularLocation>
</comment>
<keyword evidence="5" id="KW-0256">Endoplasmic reticulum</keyword>
<reference evidence="8" key="1">
    <citation type="submission" date="2016-11" db="UniProtKB">
        <authorList>
            <consortium name="WormBaseParasite"/>
        </authorList>
    </citation>
    <scope>IDENTIFICATION</scope>
</reference>
<dbReference type="GO" id="GO:0072546">
    <property type="term" value="C:EMC complex"/>
    <property type="evidence" value="ECO:0007669"/>
    <property type="project" value="UniProtKB-UniRule"/>
</dbReference>
<dbReference type="WBParaSite" id="L893_g270.t1">
    <property type="protein sequence ID" value="L893_g270.t1"/>
    <property type="gene ID" value="L893_g270"/>
</dbReference>
<dbReference type="PROSITE" id="PS50005">
    <property type="entry name" value="TPR"/>
    <property type="match status" value="1"/>
</dbReference>
<dbReference type="Proteomes" id="UP000095287">
    <property type="component" value="Unplaced"/>
</dbReference>
<name>A0A1I7ZJT1_9BILA</name>
<dbReference type="InterPro" id="IPR039856">
    <property type="entry name" value="EMC2-like"/>
</dbReference>
<dbReference type="AlphaFoldDB" id="A0A1I7ZJT1"/>
<dbReference type="Gene3D" id="1.25.40.10">
    <property type="entry name" value="Tetratricopeptide repeat domain"/>
    <property type="match status" value="1"/>
</dbReference>
<comment type="similarity">
    <text evidence="1 5">Belongs to the EMC2 family.</text>
</comment>
<evidence type="ECO:0000256" key="3">
    <source>
        <dbReference type="ARBA" id="ARBA00022803"/>
    </source>
</evidence>
<sequence>MRSEPVSKYKEVLEFCGKLVANIFSRKRKVATPKVNVRRMNAIRELNDHLKVFLDDREAWLDLSHLYLRERDYPNAADCIEKLIVIDPLNSLYLRRLADIRYSEGGVENVEQALSYFDQASKLNTTCVLSLIGIVKSCKDLLFHATENRRKELILSAKQAICQLEDIFDASDCPSDSLIRGVVEELSYTIQQFSRL</sequence>
<dbReference type="Pfam" id="PF22890">
    <property type="entry name" value="TPR_EMC2"/>
    <property type="match status" value="1"/>
</dbReference>
<evidence type="ECO:0000256" key="4">
    <source>
        <dbReference type="PROSITE-ProRule" id="PRU00339"/>
    </source>
</evidence>
<dbReference type="InterPro" id="IPR019734">
    <property type="entry name" value="TPR_rpt"/>
</dbReference>
<comment type="subunit">
    <text evidence="5">Component of the ER membrane protein complex (EMC).</text>
</comment>
<evidence type="ECO:0000256" key="1">
    <source>
        <dbReference type="ARBA" id="ARBA00010361"/>
    </source>
</evidence>
<evidence type="ECO:0000256" key="5">
    <source>
        <dbReference type="RuleBase" id="RU367091"/>
    </source>
</evidence>
<keyword evidence="5" id="KW-0472">Membrane</keyword>
<dbReference type="InterPro" id="IPR055217">
    <property type="entry name" value="TPR_EMC2"/>
</dbReference>
<organism evidence="7 8">
    <name type="scientific">Steinernema glaseri</name>
    <dbReference type="NCBI Taxonomy" id="37863"/>
    <lineage>
        <taxon>Eukaryota</taxon>
        <taxon>Metazoa</taxon>
        <taxon>Ecdysozoa</taxon>
        <taxon>Nematoda</taxon>
        <taxon>Chromadorea</taxon>
        <taxon>Rhabditida</taxon>
        <taxon>Tylenchina</taxon>
        <taxon>Panagrolaimomorpha</taxon>
        <taxon>Strongyloidoidea</taxon>
        <taxon>Steinernematidae</taxon>
        <taxon>Steinernema</taxon>
    </lineage>
</organism>
<evidence type="ECO:0000313" key="8">
    <source>
        <dbReference type="WBParaSite" id="L893_g270.t1"/>
    </source>
</evidence>
<keyword evidence="7" id="KW-1185">Reference proteome</keyword>
<dbReference type="SUPFAM" id="SSF48452">
    <property type="entry name" value="TPR-like"/>
    <property type="match status" value="1"/>
</dbReference>
<evidence type="ECO:0000313" key="7">
    <source>
        <dbReference type="Proteomes" id="UP000095287"/>
    </source>
</evidence>
<keyword evidence="2" id="KW-0677">Repeat</keyword>
<feature type="repeat" description="TPR" evidence="4">
    <location>
        <begin position="57"/>
        <end position="90"/>
    </location>
</feature>
<accession>A0A1I7ZJT1</accession>